<protein>
    <submittedName>
        <fullName evidence="2">Uncharacterized protein</fullName>
    </submittedName>
</protein>
<dbReference type="Proteomes" id="UP000294684">
    <property type="component" value="Unassembled WGS sequence"/>
</dbReference>
<evidence type="ECO:0000313" key="2">
    <source>
        <dbReference type="EMBL" id="TDY72358.1"/>
    </source>
</evidence>
<feature type="signal peptide" evidence="1">
    <location>
        <begin position="1"/>
        <end position="24"/>
    </location>
</feature>
<feature type="chain" id="PRO_5020351454" evidence="1">
    <location>
        <begin position="25"/>
        <end position="145"/>
    </location>
</feature>
<name>A0A4R8MW32_LEPME</name>
<keyword evidence="3" id="KW-1185">Reference proteome</keyword>
<proteinExistence type="predicted"/>
<dbReference type="STRING" id="1193051.LEP1GSC017_2603"/>
<keyword evidence="1" id="KW-0732">Signal</keyword>
<dbReference type="EMBL" id="SORO01000001">
    <property type="protein sequence ID" value="TDY72358.1"/>
    <property type="molecule type" value="Genomic_DNA"/>
</dbReference>
<dbReference type="RefSeq" id="WP_004785521.1">
    <property type="nucleotide sequence ID" value="NZ_SORO01000001.1"/>
</dbReference>
<sequence>MKPNQFLLIVMFVVSFGHNSSVLALNSNEKKQNEVYCKNFQSGSFVNQCSSGHTSKFKRLDGVQVQEYGNFYLKEKNVWTAPCEYRNTLLETNDPEIRLYVGNSISIKMVNVTKTSYRTIEANSGDKNIFCEVKKIGEIEPSTTL</sequence>
<reference evidence="2 3" key="1">
    <citation type="submission" date="2019-03" db="EMBL/GenBank/DDBJ databases">
        <title>Genomic Encyclopedia of Archaeal and Bacterial Type Strains, Phase II (KMG-II): from individual species to whole genera.</title>
        <authorList>
            <person name="Goeker M."/>
        </authorList>
    </citation>
    <scope>NUCLEOTIDE SEQUENCE [LARGE SCALE GENOMIC DNA]</scope>
    <source>
        <strain evidence="2 3">DSM 21537</strain>
    </source>
</reference>
<gene>
    <name evidence="2" type="ORF">CLV96_1352</name>
</gene>
<dbReference type="OrthoDB" id="331085at2"/>
<evidence type="ECO:0000313" key="3">
    <source>
        <dbReference type="Proteomes" id="UP000294684"/>
    </source>
</evidence>
<organism evidence="2 3">
    <name type="scientific">Leptospira meyeri</name>
    <dbReference type="NCBI Taxonomy" id="29508"/>
    <lineage>
        <taxon>Bacteria</taxon>
        <taxon>Pseudomonadati</taxon>
        <taxon>Spirochaetota</taxon>
        <taxon>Spirochaetia</taxon>
        <taxon>Leptospirales</taxon>
        <taxon>Leptospiraceae</taxon>
        <taxon>Leptospira</taxon>
    </lineage>
</organism>
<accession>A0A4R8MW32</accession>
<dbReference type="GeneID" id="79826674"/>
<dbReference type="AlphaFoldDB" id="A0A4R8MW32"/>
<comment type="caution">
    <text evidence="2">The sequence shown here is derived from an EMBL/GenBank/DDBJ whole genome shotgun (WGS) entry which is preliminary data.</text>
</comment>
<evidence type="ECO:0000256" key="1">
    <source>
        <dbReference type="SAM" id="SignalP"/>
    </source>
</evidence>